<dbReference type="STRING" id="2094558.A0A314YPG2"/>
<sequence length="224" mass="24040">MVSCRCNYTESRLFFKQPTSWRPRVSRDLMISVASEMSGQSSAPSGGVSQLPVQVLTLQVSNLMSEDLTLTVLAPASFTSLPSVVSLNSSPSSPMSPFVGFPEFTGRSPTIQRLSSPLLSSENQKQNGKGGVWPASFNEQASPISDAIPSNGLCCTHLWLQSRVPLGCVPSQSMATIKLELLPLTDGIITLDTLQIDVKEKGLTYIPEYSLKINATSSISTGII</sequence>
<proteinExistence type="predicted"/>
<evidence type="ECO:0000313" key="1">
    <source>
        <dbReference type="EMBL" id="PQQ08673.1"/>
    </source>
</evidence>
<keyword evidence="2" id="KW-1185">Reference proteome</keyword>
<name>A0A314YPG2_PRUYE</name>
<dbReference type="PANTHER" id="PTHR36034:SF2">
    <property type="entry name" value="EXPRESSED PROTEIN"/>
    <property type="match status" value="1"/>
</dbReference>
<evidence type="ECO:0000313" key="2">
    <source>
        <dbReference type="Proteomes" id="UP000250321"/>
    </source>
</evidence>
<dbReference type="EMBL" id="PJQY01000686">
    <property type="protein sequence ID" value="PQQ08673.1"/>
    <property type="molecule type" value="Genomic_DNA"/>
</dbReference>
<dbReference type="PANTHER" id="PTHR36034">
    <property type="entry name" value="EXPRESSED PROTEIN"/>
    <property type="match status" value="1"/>
</dbReference>
<dbReference type="Proteomes" id="UP000250321">
    <property type="component" value="Unassembled WGS sequence"/>
</dbReference>
<dbReference type="OrthoDB" id="1918650at2759"/>
<organism evidence="1 2">
    <name type="scientific">Prunus yedoensis var. nudiflora</name>
    <dbReference type="NCBI Taxonomy" id="2094558"/>
    <lineage>
        <taxon>Eukaryota</taxon>
        <taxon>Viridiplantae</taxon>
        <taxon>Streptophyta</taxon>
        <taxon>Embryophyta</taxon>
        <taxon>Tracheophyta</taxon>
        <taxon>Spermatophyta</taxon>
        <taxon>Magnoliopsida</taxon>
        <taxon>eudicotyledons</taxon>
        <taxon>Gunneridae</taxon>
        <taxon>Pentapetalae</taxon>
        <taxon>rosids</taxon>
        <taxon>fabids</taxon>
        <taxon>Rosales</taxon>
        <taxon>Rosaceae</taxon>
        <taxon>Amygdaloideae</taxon>
        <taxon>Amygdaleae</taxon>
        <taxon>Prunus</taxon>
    </lineage>
</organism>
<reference evidence="1 2" key="1">
    <citation type="submission" date="2018-02" db="EMBL/GenBank/DDBJ databases">
        <title>Draft genome of wild Prunus yedoensis var. nudiflora.</title>
        <authorList>
            <person name="Baek S."/>
            <person name="Kim J.-H."/>
            <person name="Choi K."/>
            <person name="Kim G.-B."/>
            <person name="Cho A."/>
            <person name="Jang H."/>
            <person name="Shin C.-H."/>
            <person name="Yu H.-J."/>
            <person name="Mun J.-H."/>
        </authorList>
    </citation>
    <scope>NUCLEOTIDE SEQUENCE [LARGE SCALE GENOMIC DNA]</scope>
    <source>
        <strain evidence="2">cv. Jeju island</strain>
        <tissue evidence="1">Leaf</tissue>
    </source>
</reference>
<protein>
    <submittedName>
        <fullName evidence="1">Uncharacterized protein</fullName>
    </submittedName>
</protein>
<accession>A0A314YPG2</accession>
<dbReference type="AlphaFoldDB" id="A0A314YPG2"/>
<gene>
    <name evidence="1" type="ORF">Pyn_14560</name>
</gene>
<comment type="caution">
    <text evidence="1">The sequence shown here is derived from an EMBL/GenBank/DDBJ whole genome shotgun (WGS) entry which is preliminary data.</text>
</comment>